<evidence type="ECO:0000256" key="1">
    <source>
        <dbReference type="SAM" id="MobiDB-lite"/>
    </source>
</evidence>
<organism evidence="2 3">
    <name type="scientific">Riccia sorocarpa</name>
    <dbReference type="NCBI Taxonomy" id="122646"/>
    <lineage>
        <taxon>Eukaryota</taxon>
        <taxon>Viridiplantae</taxon>
        <taxon>Streptophyta</taxon>
        <taxon>Embryophyta</taxon>
        <taxon>Marchantiophyta</taxon>
        <taxon>Marchantiopsida</taxon>
        <taxon>Marchantiidae</taxon>
        <taxon>Marchantiales</taxon>
        <taxon>Ricciaceae</taxon>
        <taxon>Riccia</taxon>
    </lineage>
</organism>
<dbReference type="EMBL" id="JBJQOH010000007">
    <property type="protein sequence ID" value="KAL3678778.1"/>
    <property type="molecule type" value="Genomic_DNA"/>
</dbReference>
<gene>
    <name evidence="2" type="ORF">R1sor_021734</name>
</gene>
<feature type="compositionally biased region" description="Basic residues" evidence="1">
    <location>
        <begin position="168"/>
        <end position="177"/>
    </location>
</feature>
<accession>A0ABD3GHX0</accession>
<evidence type="ECO:0000313" key="2">
    <source>
        <dbReference type="EMBL" id="KAL3678778.1"/>
    </source>
</evidence>
<dbReference type="Proteomes" id="UP001633002">
    <property type="component" value="Unassembled WGS sequence"/>
</dbReference>
<evidence type="ECO:0000313" key="3">
    <source>
        <dbReference type="Proteomes" id="UP001633002"/>
    </source>
</evidence>
<feature type="compositionally biased region" description="Basic and acidic residues" evidence="1">
    <location>
        <begin position="1"/>
        <end position="15"/>
    </location>
</feature>
<reference evidence="2 3" key="1">
    <citation type="submission" date="2024-09" db="EMBL/GenBank/DDBJ databases">
        <title>Chromosome-scale assembly of Riccia sorocarpa.</title>
        <authorList>
            <person name="Paukszto L."/>
        </authorList>
    </citation>
    <scope>NUCLEOTIDE SEQUENCE [LARGE SCALE GENOMIC DNA]</scope>
    <source>
        <strain evidence="2">LP-2024</strain>
        <tissue evidence="2">Aerial parts of the thallus</tissue>
    </source>
</reference>
<feature type="compositionally biased region" description="Basic residues" evidence="1">
    <location>
        <begin position="59"/>
        <end position="68"/>
    </location>
</feature>
<feature type="compositionally biased region" description="Low complexity" evidence="1">
    <location>
        <begin position="33"/>
        <end position="51"/>
    </location>
</feature>
<feature type="compositionally biased region" description="Basic residues" evidence="1">
    <location>
        <begin position="16"/>
        <end position="32"/>
    </location>
</feature>
<feature type="region of interest" description="Disordered" evidence="1">
    <location>
        <begin position="146"/>
        <end position="177"/>
    </location>
</feature>
<feature type="region of interest" description="Disordered" evidence="1">
    <location>
        <begin position="1"/>
        <end position="105"/>
    </location>
</feature>
<dbReference type="AlphaFoldDB" id="A0ABD3GHX0"/>
<name>A0ABD3GHX0_9MARC</name>
<feature type="compositionally biased region" description="Basic and acidic residues" evidence="1">
    <location>
        <begin position="69"/>
        <end position="82"/>
    </location>
</feature>
<keyword evidence="3" id="KW-1185">Reference proteome</keyword>
<protein>
    <submittedName>
        <fullName evidence="2">Uncharacterized protein</fullName>
    </submittedName>
</protein>
<proteinExistence type="predicted"/>
<comment type="caution">
    <text evidence="2">The sequence shown here is derived from an EMBL/GenBank/DDBJ whole genome shotgun (WGS) entry which is preliminary data.</text>
</comment>
<sequence length="177" mass="20053">MDNAEKYEVAHPDRSRKGRDTKKSKKKKKRSRSTSFESSSSSSSSDSSDSSSDSDRDTKKKKNKKKISDKKVKDKKRMDRIIRAQGHVAADFDKPPNIKPAVRFAPTPPETKVLIAVNHISWEDEARSEPAEVEWPETVIVMKIETRSKRKANPKEVSSDVPPLGKKDIKKKIKILP</sequence>